<evidence type="ECO:0000256" key="6">
    <source>
        <dbReference type="ARBA" id="ARBA00022862"/>
    </source>
</evidence>
<evidence type="ECO:0000313" key="11">
    <source>
        <dbReference type="EMBL" id="PNP47398.1"/>
    </source>
</evidence>
<dbReference type="GO" id="GO:0005576">
    <property type="term" value="C:extracellular region"/>
    <property type="evidence" value="ECO:0007669"/>
    <property type="project" value="UniProtKB-SubCell"/>
</dbReference>
<sequence>MRACSVLAIFSTVSCAAAKDAPVISGNPQGVEYKAVLPKEAFFPKAELVGNVKGNISAVAGPGGKGVRFTVQFENLPKSGGPFIYHIHEKPAVDGNCTSTLAHLDPLGRGETPACDDSKPETCQVGDLSGKYGKITSDPFLAEYFDLYTSMKPDNPAFFGNLSIVVHYANKTRLTCANFAKLQVSSSITKSAHSTTSSRTATKAPVTTGAHNIVGTHNTTISHNVTGPHHTTGSRPTKNPHNVTNVLSATGVLTRTGVVTATGGLTIPTSFTTASTSDVGSASATSTTVPFPGAAAGNKISISLLGGVVAIMLLSL</sequence>
<comment type="caution">
    <text evidence="11">The sequence shown here is derived from an EMBL/GenBank/DDBJ whole genome shotgun (WGS) entry which is preliminary data.</text>
</comment>
<feature type="signal peptide" evidence="9">
    <location>
        <begin position="1"/>
        <end position="18"/>
    </location>
</feature>
<dbReference type="GO" id="GO:0046872">
    <property type="term" value="F:metal ion binding"/>
    <property type="evidence" value="ECO:0007669"/>
    <property type="project" value="InterPro"/>
</dbReference>
<name>A0A2K0TPD7_9HYPO</name>
<dbReference type="InterPro" id="IPR036423">
    <property type="entry name" value="SOD-like_Cu/Zn_dom_sf"/>
</dbReference>
<evidence type="ECO:0000256" key="7">
    <source>
        <dbReference type="ARBA" id="ARBA00049204"/>
    </source>
</evidence>
<reference evidence="11 12" key="1">
    <citation type="submission" date="2017-02" db="EMBL/GenBank/DDBJ databases">
        <title>Genomes of Trichoderma spp. with biocontrol activity.</title>
        <authorList>
            <person name="Gardiner D."/>
            <person name="Kazan K."/>
            <person name="Vos C."/>
            <person name="Harvey P."/>
        </authorList>
    </citation>
    <scope>NUCLEOTIDE SEQUENCE [LARGE SCALE GENOMIC DNA]</scope>
    <source>
        <strain evidence="11 12">A5MH</strain>
    </source>
</reference>
<proteinExistence type="inferred from homology"/>
<dbReference type="PROSITE" id="PS51257">
    <property type="entry name" value="PROKAR_LIPOPROTEIN"/>
    <property type="match status" value="1"/>
</dbReference>
<dbReference type="EMBL" id="MTYH01000013">
    <property type="protein sequence ID" value="PNP47398.1"/>
    <property type="molecule type" value="Genomic_DNA"/>
</dbReference>
<evidence type="ECO:0000256" key="5">
    <source>
        <dbReference type="ARBA" id="ARBA00022525"/>
    </source>
</evidence>
<dbReference type="Proteomes" id="UP000236546">
    <property type="component" value="Unassembled WGS sequence"/>
</dbReference>
<comment type="subcellular location">
    <subcellularLocation>
        <location evidence="1">Cell envelope</location>
    </subcellularLocation>
    <subcellularLocation>
        <location evidence="2">Secreted</location>
    </subcellularLocation>
</comment>
<accession>A0A2K0TPD7</accession>
<evidence type="ECO:0000256" key="3">
    <source>
        <dbReference type="ARBA" id="ARBA00010457"/>
    </source>
</evidence>
<comment type="catalytic activity">
    <reaction evidence="7">
        <text>2 superoxide + 2 H(+) = H2O2 + O2</text>
        <dbReference type="Rhea" id="RHEA:20696"/>
        <dbReference type="ChEBI" id="CHEBI:15378"/>
        <dbReference type="ChEBI" id="CHEBI:15379"/>
        <dbReference type="ChEBI" id="CHEBI:16240"/>
        <dbReference type="ChEBI" id="CHEBI:18421"/>
        <dbReference type="EC" id="1.15.1.1"/>
    </reaction>
</comment>
<evidence type="ECO:0000256" key="4">
    <source>
        <dbReference type="ARBA" id="ARBA00012682"/>
    </source>
</evidence>
<keyword evidence="9" id="KW-0732">Signal</keyword>
<dbReference type="EC" id="1.15.1.1" evidence="4"/>
<keyword evidence="6" id="KW-0049">Antioxidant</keyword>
<dbReference type="GO" id="GO:0004784">
    <property type="term" value="F:superoxide dismutase activity"/>
    <property type="evidence" value="ECO:0007669"/>
    <property type="project" value="UniProtKB-EC"/>
</dbReference>
<dbReference type="AlphaFoldDB" id="A0A2K0TPD7"/>
<feature type="domain" description="Superoxide dismutase copper/zinc binding" evidence="10">
    <location>
        <begin position="52"/>
        <end position="169"/>
    </location>
</feature>
<organism evidence="11 12">
    <name type="scientific">Trichoderma gamsii</name>
    <dbReference type="NCBI Taxonomy" id="398673"/>
    <lineage>
        <taxon>Eukaryota</taxon>
        <taxon>Fungi</taxon>
        <taxon>Dikarya</taxon>
        <taxon>Ascomycota</taxon>
        <taxon>Pezizomycotina</taxon>
        <taxon>Sordariomycetes</taxon>
        <taxon>Hypocreomycetidae</taxon>
        <taxon>Hypocreales</taxon>
        <taxon>Hypocreaceae</taxon>
        <taxon>Trichoderma</taxon>
    </lineage>
</organism>
<evidence type="ECO:0000256" key="2">
    <source>
        <dbReference type="ARBA" id="ARBA00004613"/>
    </source>
</evidence>
<dbReference type="Pfam" id="PF00080">
    <property type="entry name" value="Sod_Cu"/>
    <property type="match status" value="1"/>
</dbReference>
<dbReference type="SUPFAM" id="SSF49329">
    <property type="entry name" value="Cu,Zn superoxide dismutase-like"/>
    <property type="match status" value="1"/>
</dbReference>
<evidence type="ECO:0000256" key="1">
    <source>
        <dbReference type="ARBA" id="ARBA00004196"/>
    </source>
</evidence>
<feature type="region of interest" description="Disordered" evidence="8">
    <location>
        <begin position="218"/>
        <end position="240"/>
    </location>
</feature>
<keyword evidence="5" id="KW-0964">Secreted</keyword>
<dbReference type="InterPro" id="IPR001424">
    <property type="entry name" value="SOD_Cu_Zn_dom"/>
</dbReference>
<gene>
    <name evidence="11" type="ORF">TGAMA5MH_01215</name>
</gene>
<comment type="similarity">
    <text evidence="3">Belongs to the Cu-Zn superoxide dismutase family.</text>
</comment>
<protein>
    <recommendedName>
        <fullName evidence="4">superoxide dismutase</fullName>
        <ecNumber evidence="4">1.15.1.1</ecNumber>
    </recommendedName>
</protein>
<evidence type="ECO:0000259" key="10">
    <source>
        <dbReference type="Pfam" id="PF00080"/>
    </source>
</evidence>
<dbReference type="Gene3D" id="2.60.40.200">
    <property type="entry name" value="Superoxide dismutase, copper/zinc binding domain"/>
    <property type="match status" value="1"/>
</dbReference>
<feature type="chain" id="PRO_5014400737" description="superoxide dismutase" evidence="9">
    <location>
        <begin position="19"/>
        <end position="316"/>
    </location>
</feature>
<evidence type="ECO:0000256" key="8">
    <source>
        <dbReference type="SAM" id="MobiDB-lite"/>
    </source>
</evidence>
<dbReference type="FunFam" id="2.60.40.200:FF:000007">
    <property type="entry name" value="Cell surface Cu-only superoxide dismutase 5"/>
    <property type="match status" value="1"/>
</dbReference>
<dbReference type="OrthoDB" id="159229at2759"/>
<evidence type="ECO:0000256" key="9">
    <source>
        <dbReference type="SAM" id="SignalP"/>
    </source>
</evidence>
<evidence type="ECO:0000313" key="12">
    <source>
        <dbReference type="Proteomes" id="UP000236546"/>
    </source>
</evidence>